<evidence type="ECO:0000313" key="6">
    <source>
        <dbReference type="EMBL" id="TFV09667.1"/>
    </source>
</evidence>
<protein>
    <recommendedName>
        <fullName evidence="1">site-specific DNA-methyltransferase (adenine-specific)</fullName>
        <ecNumber evidence="1">2.1.1.72</ecNumber>
    </recommendedName>
</protein>
<name>A0A4Y9JYT3_9PAST</name>
<dbReference type="PANTHER" id="PTHR33841:SF1">
    <property type="entry name" value="DNA METHYLTRANSFERASE A"/>
    <property type="match status" value="1"/>
</dbReference>
<evidence type="ECO:0000256" key="4">
    <source>
        <dbReference type="ARBA" id="ARBA00047942"/>
    </source>
</evidence>
<keyword evidence="2 6" id="KW-0489">Methyltransferase</keyword>
<organism evidence="6 7">
    <name type="scientific">Muribacter muris</name>
    <dbReference type="NCBI Taxonomy" id="67855"/>
    <lineage>
        <taxon>Bacteria</taxon>
        <taxon>Pseudomonadati</taxon>
        <taxon>Pseudomonadota</taxon>
        <taxon>Gammaproteobacteria</taxon>
        <taxon>Pasteurellales</taxon>
        <taxon>Pasteurellaceae</taxon>
        <taxon>Muribacter</taxon>
    </lineage>
</organism>
<comment type="caution">
    <text evidence="6">The sequence shown here is derived from an EMBL/GenBank/DDBJ whole genome shotgun (WGS) entry which is preliminary data.</text>
</comment>
<evidence type="ECO:0000256" key="1">
    <source>
        <dbReference type="ARBA" id="ARBA00011900"/>
    </source>
</evidence>
<gene>
    <name evidence="6" type="ORF">E4T80_08050</name>
</gene>
<feature type="domain" description="MmeI-like DNA-methyltransferase" evidence="5">
    <location>
        <begin position="37"/>
        <end position="142"/>
    </location>
</feature>
<reference evidence="6 7" key="1">
    <citation type="submission" date="2019-03" db="EMBL/GenBank/DDBJ databases">
        <title>Diversity of the mouse oral microbiome.</title>
        <authorList>
            <person name="Joseph S."/>
            <person name="Aduse-Opoku J."/>
            <person name="Curtis M."/>
            <person name="Wade W."/>
            <person name="Hashim A."/>
        </authorList>
    </citation>
    <scope>NUCLEOTIDE SEQUENCE [LARGE SCALE GENOMIC DNA]</scope>
    <source>
        <strain evidence="6 7">WT12</strain>
    </source>
</reference>
<dbReference type="InterPro" id="IPR050953">
    <property type="entry name" value="N4_N6_ade-DNA_methylase"/>
</dbReference>
<sequence length="212" mass="24281">MQVKSKQRVADFGEVYTNEREVNAMIDLVADQASNPEKRFLEPACGTGNFLVEILRRKLTAIAQQHKKVQYDYELNAIIAVGSLYGIELLPDNVNECRKRLLDLFSQHYQAQFPKSYKAECIRSAQFILQHNILCGDALSLKTQTGQPIIFSQWSNPTGSQIKRQEFVYRDLVDNLSDLPLFSDNGEPVFIPEPIKDYPFINFLELGNDRSF</sequence>
<dbReference type="GO" id="GO:0032259">
    <property type="term" value="P:methylation"/>
    <property type="evidence" value="ECO:0007669"/>
    <property type="project" value="UniProtKB-KW"/>
</dbReference>
<dbReference type="AlphaFoldDB" id="A0A4Y9JYT3"/>
<evidence type="ECO:0000259" key="5">
    <source>
        <dbReference type="Pfam" id="PF20473"/>
    </source>
</evidence>
<evidence type="ECO:0000256" key="3">
    <source>
        <dbReference type="ARBA" id="ARBA00022679"/>
    </source>
</evidence>
<dbReference type="EMBL" id="SPPA01000016">
    <property type="protein sequence ID" value="TFV09667.1"/>
    <property type="molecule type" value="Genomic_DNA"/>
</dbReference>
<dbReference type="OrthoDB" id="9782445at2"/>
<comment type="catalytic activity">
    <reaction evidence="4">
        <text>a 2'-deoxyadenosine in DNA + S-adenosyl-L-methionine = an N(6)-methyl-2'-deoxyadenosine in DNA + S-adenosyl-L-homocysteine + H(+)</text>
        <dbReference type="Rhea" id="RHEA:15197"/>
        <dbReference type="Rhea" id="RHEA-COMP:12418"/>
        <dbReference type="Rhea" id="RHEA-COMP:12419"/>
        <dbReference type="ChEBI" id="CHEBI:15378"/>
        <dbReference type="ChEBI" id="CHEBI:57856"/>
        <dbReference type="ChEBI" id="CHEBI:59789"/>
        <dbReference type="ChEBI" id="CHEBI:90615"/>
        <dbReference type="ChEBI" id="CHEBI:90616"/>
        <dbReference type="EC" id="2.1.1.72"/>
    </reaction>
</comment>
<dbReference type="Gene3D" id="3.40.50.150">
    <property type="entry name" value="Vaccinia Virus protein VP39"/>
    <property type="match status" value="1"/>
</dbReference>
<dbReference type="Proteomes" id="UP000297396">
    <property type="component" value="Unassembled WGS sequence"/>
</dbReference>
<accession>A0A4Y9JYT3</accession>
<dbReference type="RefSeq" id="WP_135057077.1">
    <property type="nucleotide sequence ID" value="NZ_JADGLC010000016.1"/>
</dbReference>
<dbReference type="InterPro" id="IPR046816">
    <property type="entry name" value="MmeI_Mtase"/>
</dbReference>
<dbReference type="SUPFAM" id="SSF53335">
    <property type="entry name" value="S-adenosyl-L-methionine-dependent methyltransferases"/>
    <property type="match status" value="1"/>
</dbReference>
<proteinExistence type="predicted"/>
<evidence type="ECO:0000256" key="2">
    <source>
        <dbReference type="ARBA" id="ARBA00022603"/>
    </source>
</evidence>
<dbReference type="PANTHER" id="PTHR33841">
    <property type="entry name" value="DNA METHYLTRANSFERASE YEEA-RELATED"/>
    <property type="match status" value="1"/>
</dbReference>
<dbReference type="GO" id="GO:0009007">
    <property type="term" value="F:site-specific DNA-methyltransferase (adenine-specific) activity"/>
    <property type="evidence" value="ECO:0007669"/>
    <property type="project" value="UniProtKB-EC"/>
</dbReference>
<evidence type="ECO:0000313" key="7">
    <source>
        <dbReference type="Proteomes" id="UP000297396"/>
    </source>
</evidence>
<dbReference type="EC" id="2.1.1.72" evidence="1"/>
<dbReference type="Pfam" id="PF20473">
    <property type="entry name" value="MmeI_Mtase"/>
    <property type="match status" value="1"/>
</dbReference>
<dbReference type="InterPro" id="IPR029063">
    <property type="entry name" value="SAM-dependent_MTases_sf"/>
</dbReference>
<keyword evidence="3 6" id="KW-0808">Transferase</keyword>